<comment type="caution">
    <text evidence="3">The sequence shown here is derived from an EMBL/GenBank/DDBJ whole genome shotgun (WGS) entry which is preliminary data.</text>
</comment>
<keyword evidence="1" id="KW-0175">Coiled coil</keyword>
<dbReference type="PANTHER" id="PTHR32114">
    <property type="entry name" value="ABC TRANSPORTER ABCH.3"/>
    <property type="match status" value="1"/>
</dbReference>
<evidence type="ECO:0000313" key="3">
    <source>
        <dbReference type="EMBL" id="PXZ03651.1"/>
    </source>
</evidence>
<feature type="coiled-coil region" evidence="1">
    <location>
        <begin position="394"/>
        <end position="451"/>
    </location>
</feature>
<dbReference type="OrthoDB" id="9795626at2"/>
<dbReference type="SUPFAM" id="SSF52540">
    <property type="entry name" value="P-loop containing nucleoside triphosphate hydrolases"/>
    <property type="match status" value="1"/>
</dbReference>
<sequence length="663" mass="76594">MIIKKLVLRNFRVFQGTHEIELLPKNNKPIILFGGLNGSGKTSILTAIQLALYGKMAFDRVLTNQNYIDQLSALIYRNSETKESEKSASIELTFTYNQAGETSDFTVTRSWSLGHKDELFLSQNGKPLLELNYEQCQGFLNELIPNGVADLFFFDGEKIADLAEDESGKVLQTAVRRLFGLDIIEKLRNDLMIYLKRNAINTLDIKYQEILNQLEQEKNTYLKEAERLRTSAHAIYIQISGITDNIQKKERLFSAEGGAFALTKSQEKEKVNQLFKEKEILERAIRQEFDNTFPLSLAPKTLNRLFEQLQQEAELKQTQSFVTELNQFLKKLQTDMAFRSTSTAKIASEAIKDQLEVYLADKPSGKILLDVSERELGYYQKKVKIDANKSKEHFHELKDRLTVVENELEQASLNIQRAPEDEQWLELFSHIRQLDHERINKINENNALLEEAKKMLVLALDKTRQIQKIHDQMRSQYNDNNSIAYAKNSLALLEEYMASLTESRIQALEFNFLNSYKRLNRKENEQLTAKVNPMTFNVELIDSEGQFINRKSLSAGEKQIYAIAILEALGKTSGRQLPVIIDTPLGRLDSKHRDKLIKHYFPLAGKQVIILSTDTEIDENYFFNYLKNDISHSYQIQFNNKTYSSEIKNGYFWENSHKNKEVS</sequence>
<dbReference type="NCBIfam" id="TIGR03185">
    <property type="entry name" value="DNA_S_dndD"/>
    <property type="match status" value="1"/>
</dbReference>
<keyword evidence="4" id="KW-1185">Reference proteome</keyword>
<evidence type="ECO:0000259" key="2">
    <source>
        <dbReference type="Pfam" id="PF13476"/>
    </source>
</evidence>
<gene>
    <name evidence="3" type="primary">dndD</name>
    <name evidence="3" type="ORF">DKK70_15645</name>
</gene>
<dbReference type="PANTHER" id="PTHR32114:SF2">
    <property type="entry name" value="ABC TRANSPORTER ABCH.3"/>
    <property type="match status" value="1"/>
</dbReference>
<dbReference type="RefSeq" id="WP_110434813.1">
    <property type="nucleotide sequence ID" value="NZ_QGLR01000018.1"/>
</dbReference>
<reference evidence="3 4" key="1">
    <citation type="submission" date="2018-05" db="EMBL/GenBank/DDBJ databases">
        <title>Reference genomes for bee gut microbiota database.</title>
        <authorList>
            <person name="Ellegaard K.M."/>
        </authorList>
    </citation>
    <scope>NUCLEOTIDE SEQUENCE [LARGE SCALE GENOMIC DNA]</scope>
    <source>
        <strain evidence="3 4">ESL0182</strain>
    </source>
</reference>
<dbReference type="EMBL" id="QGLR01000018">
    <property type="protein sequence ID" value="PXZ03651.1"/>
    <property type="molecule type" value="Genomic_DNA"/>
</dbReference>
<dbReference type="InterPro" id="IPR038729">
    <property type="entry name" value="Rad50/SbcC_AAA"/>
</dbReference>
<dbReference type="Pfam" id="PF13476">
    <property type="entry name" value="AAA_23"/>
    <property type="match status" value="1"/>
</dbReference>
<dbReference type="Proteomes" id="UP000247932">
    <property type="component" value="Unassembled WGS sequence"/>
</dbReference>
<proteinExistence type="predicted"/>
<evidence type="ECO:0000313" key="4">
    <source>
        <dbReference type="Proteomes" id="UP000247932"/>
    </source>
</evidence>
<dbReference type="Gene3D" id="3.40.50.300">
    <property type="entry name" value="P-loop containing nucleotide triphosphate hydrolases"/>
    <property type="match status" value="2"/>
</dbReference>
<feature type="domain" description="Rad50/SbcC-type AAA" evidence="2">
    <location>
        <begin position="5"/>
        <end position="225"/>
    </location>
</feature>
<dbReference type="InterPro" id="IPR017599">
    <property type="entry name" value="DNA_S_DndD"/>
</dbReference>
<dbReference type="REBASE" id="292692">
    <property type="entry name" value="M.Gap182DndDP"/>
</dbReference>
<protein>
    <submittedName>
        <fullName evidence="3">DNA sulfur modification protein DndD</fullName>
    </submittedName>
</protein>
<evidence type="ECO:0000256" key="1">
    <source>
        <dbReference type="SAM" id="Coils"/>
    </source>
</evidence>
<dbReference type="InterPro" id="IPR027417">
    <property type="entry name" value="P-loop_NTPase"/>
</dbReference>
<dbReference type="AlphaFoldDB" id="A0A2V4DXM0"/>
<feature type="coiled-coil region" evidence="1">
    <location>
        <begin position="200"/>
        <end position="231"/>
    </location>
</feature>
<accession>A0A2V4DXM0</accession>
<name>A0A2V4DXM0_9GAMM</name>
<organism evidence="3 4">
    <name type="scientific">Gilliamella apicola</name>
    <dbReference type="NCBI Taxonomy" id="1196095"/>
    <lineage>
        <taxon>Bacteria</taxon>
        <taxon>Pseudomonadati</taxon>
        <taxon>Pseudomonadota</taxon>
        <taxon>Gammaproteobacteria</taxon>
        <taxon>Orbales</taxon>
        <taxon>Orbaceae</taxon>
        <taxon>Gilliamella</taxon>
    </lineage>
</organism>